<organism evidence="5 6">
    <name type="scientific">Massilia agrisoli</name>
    <dbReference type="NCBI Taxonomy" id="2892444"/>
    <lineage>
        <taxon>Bacteria</taxon>
        <taxon>Pseudomonadati</taxon>
        <taxon>Pseudomonadota</taxon>
        <taxon>Betaproteobacteria</taxon>
        <taxon>Burkholderiales</taxon>
        <taxon>Oxalobacteraceae</taxon>
        <taxon>Telluria group</taxon>
        <taxon>Massilia</taxon>
    </lineage>
</organism>
<protein>
    <submittedName>
        <fullName evidence="5">EAL domain-containing protein</fullName>
    </submittedName>
</protein>
<dbReference type="CDD" id="cd01948">
    <property type="entry name" value="EAL"/>
    <property type="match status" value="1"/>
</dbReference>
<dbReference type="InterPro" id="IPR001633">
    <property type="entry name" value="EAL_dom"/>
</dbReference>
<dbReference type="SUPFAM" id="SSF55073">
    <property type="entry name" value="Nucleotide cyclase"/>
    <property type="match status" value="1"/>
</dbReference>
<dbReference type="NCBIfam" id="TIGR00229">
    <property type="entry name" value="sensory_box"/>
    <property type="match status" value="2"/>
</dbReference>
<dbReference type="SUPFAM" id="SSF141868">
    <property type="entry name" value="EAL domain-like"/>
    <property type="match status" value="1"/>
</dbReference>
<dbReference type="InterPro" id="IPR013767">
    <property type="entry name" value="PAS_fold"/>
</dbReference>
<dbReference type="SMART" id="SM00267">
    <property type="entry name" value="GGDEF"/>
    <property type="match status" value="1"/>
</dbReference>
<evidence type="ECO:0000259" key="4">
    <source>
        <dbReference type="PROSITE" id="PS50887"/>
    </source>
</evidence>
<evidence type="ECO:0000313" key="6">
    <source>
        <dbReference type="Proteomes" id="UP001198701"/>
    </source>
</evidence>
<dbReference type="PANTHER" id="PTHR44757:SF2">
    <property type="entry name" value="BIOFILM ARCHITECTURE MAINTENANCE PROTEIN MBAA"/>
    <property type="match status" value="1"/>
</dbReference>
<dbReference type="NCBIfam" id="TIGR00254">
    <property type="entry name" value="GGDEF"/>
    <property type="match status" value="1"/>
</dbReference>
<dbReference type="PROSITE" id="PS50883">
    <property type="entry name" value="EAL"/>
    <property type="match status" value="1"/>
</dbReference>
<dbReference type="RefSeq" id="WP_229433713.1">
    <property type="nucleotide sequence ID" value="NZ_JAJHPV010000020.1"/>
</dbReference>
<dbReference type="InterPro" id="IPR052155">
    <property type="entry name" value="Biofilm_reg_signaling"/>
</dbReference>
<sequence length="795" mass="87995">MLVSEETEIAALLTDAAGNVISWNDKCAAMFGVPAAAALGRPLGSLLDVPSGAELFEHGAETSNHCDALELGIPMPDGSRREVELSLLRQHGDNGQLPGFVGFFVAAPSGEEMSLVGRMPLCSVIDMLPGTFYVIREDGTFALWNKTLERVTAMTPQELKVAHALDMYDLADKRILSAKIKEVFQNDAQAFVEANYLDKYGNATPYLLCGARIECRGRNYLCGMGIDLTERRAQEEVLRVRERALHASSNGLVITRCTEHDNPIEYVNPAFERISGYSASEVIGRDSRFMAAPGLDEEERKRLRKAIRARQQVNVVFRNLRRNGEVFWNDLTITPVADGTGKVTHFIGVINDVTALKQRTALLEHEVNHDPLTGLANRTLLWDRLEQAIHMAQRNKTLVATALIDLNGFKQINDSYGHEAGDEVLKVVAKRLQASVRESDTVARLSGDEFVLVLVNQPSLRYTLRMVERLRDALSRPVVFDSTEIGSGASIGVSVYPHDGGNAVELVRSADVAMYHAKASQTNQAYFFSADMKSTTEAKQKLEDTMRRAIEGRELFLQFQPRVTLETGYINALEALVRWRHPEHGILLPGSFLSDAEENGMIIDIGREVLEQACDFLRRRQRAGQPPLPVALNSSSREFSQPGYVSNIAAVLDRHDLPPELLELELREDGLNNNHQLGMEVMSQLRDLGVRRSLDAFGEGMCDLNYVQRLPLTHVKVARAAINRITEDVRSGAVVKALIDIGHDLGVKVIAKGVETRTQMEFLRANACDEMQGRLFSEPLSESALEGLLMASSPA</sequence>
<keyword evidence="6" id="KW-1185">Reference proteome</keyword>
<dbReference type="PROSITE" id="PS50112">
    <property type="entry name" value="PAS"/>
    <property type="match status" value="3"/>
</dbReference>
<dbReference type="Gene3D" id="3.20.20.450">
    <property type="entry name" value="EAL domain"/>
    <property type="match status" value="1"/>
</dbReference>
<dbReference type="Gene3D" id="3.30.70.270">
    <property type="match status" value="1"/>
</dbReference>
<feature type="domain" description="PAS" evidence="1">
    <location>
        <begin position="124"/>
        <end position="187"/>
    </location>
</feature>
<dbReference type="InterPro" id="IPR001610">
    <property type="entry name" value="PAC"/>
</dbReference>
<feature type="domain" description="EAL" evidence="3">
    <location>
        <begin position="539"/>
        <end position="793"/>
    </location>
</feature>
<dbReference type="Proteomes" id="UP001198701">
    <property type="component" value="Unassembled WGS sequence"/>
</dbReference>
<evidence type="ECO:0000313" key="5">
    <source>
        <dbReference type="EMBL" id="MCC6072732.1"/>
    </source>
</evidence>
<evidence type="ECO:0000259" key="1">
    <source>
        <dbReference type="PROSITE" id="PS50112"/>
    </source>
</evidence>
<accession>A0ABS8IY40</accession>
<dbReference type="PROSITE" id="PS50887">
    <property type="entry name" value="GGDEF"/>
    <property type="match status" value="1"/>
</dbReference>
<feature type="domain" description="PAS" evidence="1">
    <location>
        <begin position="1"/>
        <end position="49"/>
    </location>
</feature>
<dbReference type="SMART" id="SM00091">
    <property type="entry name" value="PAS"/>
    <property type="match status" value="3"/>
</dbReference>
<dbReference type="InterPro" id="IPR035965">
    <property type="entry name" value="PAS-like_dom_sf"/>
</dbReference>
<dbReference type="SMART" id="SM00086">
    <property type="entry name" value="PAC"/>
    <property type="match status" value="1"/>
</dbReference>
<dbReference type="CDD" id="cd01949">
    <property type="entry name" value="GGDEF"/>
    <property type="match status" value="1"/>
</dbReference>
<dbReference type="Pfam" id="PF13426">
    <property type="entry name" value="PAS_9"/>
    <property type="match status" value="2"/>
</dbReference>
<dbReference type="InterPro" id="IPR035919">
    <property type="entry name" value="EAL_sf"/>
</dbReference>
<dbReference type="EMBL" id="JAJHPV010000020">
    <property type="protein sequence ID" value="MCC6072732.1"/>
    <property type="molecule type" value="Genomic_DNA"/>
</dbReference>
<dbReference type="PROSITE" id="PS50113">
    <property type="entry name" value="PAC"/>
    <property type="match status" value="1"/>
</dbReference>
<proteinExistence type="predicted"/>
<dbReference type="InterPro" id="IPR000014">
    <property type="entry name" value="PAS"/>
</dbReference>
<evidence type="ECO:0000259" key="2">
    <source>
        <dbReference type="PROSITE" id="PS50113"/>
    </source>
</evidence>
<dbReference type="Pfam" id="PF00990">
    <property type="entry name" value="GGDEF"/>
    <property type="match status" value="1"/>
</dbReference>
<dbReference type="PANTHER" id="PTHR44757">
    <property type="entry name" value="DIGUANYLATE CYCLASE DGCP"/>
    <property type="match status" value="1"/>
</dbReference>
<name>A0ABS8IY40_9BURK</name>
<dbReference type="Pfam" id="PF00989">
    <property type="entry name" value="PAS"/>
    <property type="match status" value="1"/>
</dbReference>
<comment type="caution">
    <text evidence="5">The sequence shown here is derived from an EMBL/GenBank/DDBJ whole genome shotgun (WGS) entry which is preliminary data.</text>
</comment>
<feature type="domain" description="PAS" evidence="1">
    <location>
        <begin position="259"/>
        <end position="310"/>
    </location>
</feature>
<dbReference type="InterPro" id="IPR000700">
    <property type="entry name" value="PAS-assoc_C"/>
</dbReference>
<dbReference type="CDD" id="cd00130">
    <property type="entry name" value="PAS"/>
    <property type="match status" value="2"/>
</dbReference>
<dbReference type="SUPFAM" id="SSF55785">
    <property type="entry name" value="PYP-like sensor domain (PAS domain)"/>
    <property type="match status" value="3"/>
</dbReference>
<dbReference type="InterPro" id="IPR000160">
    <property type="entry name" value="GGDEF_dom"/>
</dbReference>
<feature type="domain" description="GGDEF" evidence="4">
    <location>
        <begin position="397"/>
        <end position="530"/>
    </location>
</feature>
<dbReference type="Pfam" id="PF00563">
    <property type="entry name" value="EAL"/>
    <property type="match status" value="1"/>
</dbReference>
<dbReference type="InterPro" id="IPR029787">
    <property type="entry name" value="Nucleotide_cyclase"/>
</dbReference>
<dbReference type="InterPro" id="IPR043128">
    <property type="entry name" value="Rev_trsase/Diguanyl_cyclase"/>
</dbReference>
<reference evidence="5 6" key="1">
    <citation type="submission" date="2021-11" db="EMBL/GenBank/DDBJ databases">
        <authorList>
            <person name="Huq M.A."/>
        </authorList>
    </citation>
    <scope>NUCLEOTIDE SEQUENCE [LARGE SCALE GENOMIC DNA]</scope>
    <source>
        <strain evidence="5 6">MAHUQ-52</strain>
    </source>
</reference>
<gene>
    <name evidence="5" type="ORF">LMJ30_17490</name>
</gene>
<evidence type="ECO:0000259" key="3">
    <source>
        <dbReference type="PROSITE" id="PS50883"/>
    </source>
</evidence>
<dbReference type="Gene3D" id="3.30.450.20">
    <property type="entry name" value="PAS domain"/>
    <property type="match status" value="3"/>
</dbReference>
<dbReference type="SMART" id="SM00052">
    <property type="entry name" value="EAL"/>
    <property type="match status" value="1"/>
</dbReference>
<feature type="domain" description="PAC" evidence="2">
    <location>
        <begin position="311"/>
        <end position="365"/>
    </location>
</feature>